<reference evidence="2 3" key="1">
    <citation type="journal article" date="2017" name="Genome Biol.">
        <title>New reference genome sequences of hot pepper reveal the massive evolution of plant disease-resistance genes by retroduplication.</title>
        <authorList>
            <person name="Kim S."/>
            <person name="Park J."/>
            <person name="Yeom S.I."/>
            <person name="Kim Y.M."/>
            <person name="Seo E."/>
            <person name="Kim K.T."/>
            <person name="Kim M.S."/>
            <person name="Lee J.M."/>
            <person name="Cheong K."/>
            <person name="Shin H.S."/>
            <person name="Kim S.B."/>
            <person name="Han K."/>
            <person name="Lee J."/>
            <person name="Park M."/>
            <person name="Lee H.A."/>
            <person name="Lee H.Y."/>
            <person name="Lee Y."/>
            <person name="Oh S."/>
            <person name="Lee J.H."/>
            <person name="Choi E."/>
            <person name="Choi E."/>
            <person name="Lee S.E."/>
            <person name="Jeon J."/>
            <person name="Kim H."/>
            <person name="Choi G."/>
            <person name="Song H."/>
            <person name="Lee J."/>
            <person name="Lee S.C."/>
            <person name="Kwon J.K."/>
            <person name="Lee H.Y."/>
            <person name="Koo N."/>
            <person name="Hong Y."/>
            <person name="Kim R.W."/>
            <person name="Kang W.H."/>
            <person name="Huh J.H."/>
            <person name="Kang B.C."/>
            <person name="Yang T.J."/>
            <person name="Lee Y.H."/>
            <person name="Bennetzen J.L."/>
            <person name="Choi D."/>
        </authorList>
    </citation>
    <scope>NUCLEOTIDE SEQUENCE [LARGE SCALE GENOMIC DNA]</scope>
    <source>
        <strain evidence="3">cv. PBC81</strain>
    </source>
</reference>
<accession>A0A2G2VM10</accession>
<evidence type="ECO:0000313" key="2">
    <source>
        <dbReference type="EMBL" id="PHT33999.1"/>
    </source>
</evidence>
<organism evidence="2 3">
    <name type="scientific">Capsicum baccatum</name>
    <name type="common">Peruvian pepper</name>
    <dbReference type="NCBI Taxonomy" id="33114"/>
    <lineage>
        <taxon>Eukaryota</taxon>
        <taxon>Viridiplantae</taxon>
        <taxon>Streptophyta</taxon>
        <taxon>Embryophyta</taxon>
        <taxon>Tracheophyta</taxon>
        <taxon>Spermatophyta</taxon>
        <taxon>Magnoliopsida</taxon>
        <taxon>eudicotyledons</taxon>
        <taxon>Gunneridae</taxon>
        <taxon>Pentapetalae</taxon>
        <taxon>asterids</taxon>
        <taxon>lamiids</taxon>
        <taxon>Solanales</taxon>
        <taxon>Solanaceae</taxon>
        <taxon>Solanoideae</taxon>
        <taxon>Capsiceae</taxon>
        <taxon>Capsicum</taxon>
    </lineage>
</organism>
<evidence type="ECO:0000256" key="1">
    <source>
        <dbReference type="SAM" id="MobiDB-lite"/>
    </source>
</evidence>
<proteinExistence type="predicted"/>
<comment type="caution">
    <text evidence="2">The sequence shown here is derived from an EMBL/GenBank/DDBJ whole genome shotgun (WGS) entry which is preliminary data.</text>
</comment>
<reference evidence="3" key="2">
    <citation type="journal article" date="2017" name="J. Anim. Genet.">
        <title>Multiple reference genome sequences of hot pepper reveal the massive evolution of plant disease resistance genes by retroduplication.</title>
        <authorList>
            <person name="Kim S."/>
            <person name="Park J."/>
            <person name="Yeom S.-I."/>
            <person name="Kim Y.-M."/>
            <person name="Seo E."/>
            <person name="Kim K.-T."/>
            <person name="Kim M.-S."/>
            <person name="Lee J.M."/>
            <person name="Cheong K."/>
            <person name="Shin H.-S."/>
            <person name="Kim S.-B."/>
            <person name="Han K."/>
            <person name="Lee J."/>
            <person name="Park M."/>
            <person name="Lee H.-A."/>
            <person name="Lee H.-Y."/>
            <person name="Lee Y."/>
            <person name="Oh S."/>
            <person name="Lee J.H."/>
            <person name="Choi E."/>
            <person name="Choi E."/>
            <person name="Lee S.E."/>
            <person name="Jeon J."/>
            <person name="Kim H."/>
            <person name="Choi G."/>
            <person name="Song H."/>
            <person name="Lee J."/>
            <person name="Lee S.-C."/>
            <person name="Kwon J.-K."/>
            <person name="Lee H.-Y."/>
            <person name="Koo N."/>
            <person name="Hong Y."/>
            <person name="Kim R.W."/>
            <person name="Kang W.-H."/>
            <person name="Huh J.H."/>
            <person name="Kang B.-C."/>
            <person name="Yang T.-J."/>
            <person name="Lee Y.-H."/>
            <person name="Bennetzen J.L."/>
            <person name="Choi D."/>
        </authorList>
    </citation>
    <scope>NUCLEOTIDE SEQUENCE [LARGE SCALE GENOMIC DNA]</scope>
    <source>
        <strain evidence="3">cv. PBC81</strain>
    </source>
</reference>
<dbReference type="Proteomes" id="UP000224567">
    <property type="component" value="Unassembled WGS sequence"/>
</dbReference>
<sequence length="242" mass="26642">MVRLVGAERYVGIHFYSLLNEGGLGSAVSLLAVVCLGRGSKRPFSKAGVRTRRMKQTTGTLHKRVDGVWTEAEATAKKVYANVEEKISVTKEEVKESFGVGKQEAPRSSSHSDASSPNTNASSDSASTKSQKEQKSGFTDSAETAYRNVKSAASSKVSPFIQKIKEAKPVDFAKKGYDIILDELKGTPVKRKHSKYSAHTQETSSNFERSTRTDVVVVVIWWAHFVFVFVEPKLLNRSPIIN</sequence>
<dbReference type="PANTHER" id="PTHR10721:SF1">
    <property type="entry name" value="MITOCHONDRIAL IMPORT INNER MEMBRANE TRANSLOCASE SUBUNIT TIM44"/>
    <property type="match status" value="1"/>
</dbReference>
<dbReference type="OrthoDB" id="10265990at2759"/>
<dbReference type="GO" id="GO:0051087">
    <property type="term" value="F:protein-folding chaperone binding"/>
    <property type="evidence" value="ECO:0007669"/>
    <property type="project" value="TreeGrafter"/>
</dbReference>
<protein>
    <submittedName>
        <fullName evidence="2">Uncharacterized protein</fullName>
    </submittedName>
</protein>
<dbReference type="STRING" id="33114.A0A2G2VM10"/>
<feature type="compositionally biased region" description="Polar residues" evidence="1">
    <location>
        <begin position="117"/>
        <end position="129"/>
    </location>
</feature>
<evidence type="ECO:0000313" key="3">
    <source>
        <dbReference type="Proteomes" id="UP000224567"/>
    </source>
</evidence>
<gene>
    <name evidence="2" type="ORF">CQW23_25799</name>
</gene>
<dbReference type="PANTHER" id="PTHR10721">
    <property type="entry name" value="MITOCHONDRIAL IMPORT INNER MEMBRANE TRANSLOCASE SUBUNIT TIM44"/>
    <property type="match status" value="1"/>
</dbReference>
<keyword evidence="3" id="KW-1185">Reference proteome</keyword>
<dbReference type="GO" id="GO:0030150">
    <property type="term" value="P:protein import into mitochondrial matrix"/>
    <property type="evidence" value="ECO:0007669"/>
    <property type="project" value="TreeGrafter"/>
</dbReference>
<feature type="region of interest" description="Disordered" evidence="1">
    <location>
        <begin position="95"/>
        <end position="142"/>
    </location>
</feature>
<dbReference type="GO" id="GO:0005743">
    <property type="term" value="C:mitochondrial inner membrane"/>
    <property type="evidence" value="ECO:0007669"/>
    <property type="project" value="TreeGrafter"/>
</dbReference>
<dbReference type="AlphaFoldDB" id="A0A2G2VM10"/>
<dbReference type="EMBL" id="MLFT02000011">
    <property type="protein sequence ID" value="PHT33999.1"/>
    <property type="molecule type" value="Genomic_DNA"/>
</dbReference>
<name>A0A2G2VM10_CAPBA</name>
<dbReference type="InterPro" id="IPR039544">
    <property type="entry name" value="Tim44-like"/>
</dbReference>